<organism evidence="12 13">
    <name type="scientific">Aerophototrophica crusticola</name>
    <dbReference type="NCBI Taxonomy" id="1709002"/>
    <lineage>
        <taxon>Bacteria</taxon>
        <taxon>Pseudomonadati</taxon>
        <taxon>Pseudomonadota</taxon>
        <taxon>Alphaproteobacteria</taxon>
        <taxon>Rhodospirillales</taxon>
        <taxon>Rhodospirillaceae</taxon>
        <taxon>Aerophototrophica</taxon>
    </lineage>
</organism>
<dbReference type="Gene3D" id="1.10.287.950">
    <property type="entry name" value="Methyl-accepting chemotaxis protein"/>
    <property type="match status" value="1"/>
</dbReference>
<keyword evidence="4 9" id="KW-1133">Transmembrane helix</keyword>
<dbReference type="SMART" id="SM00283">
    <property type="entry name" value="MA"/>
    <property type="match status" value="1"/>
</dbReference>
<dbReference type="Proteomes" id="UP000501891">
    <property type="component" value="Chromosome"/>
</dbReference>
<proteinExistence type="inferred from homology"/>
<dbReference type="SMART" id="SM00304">
    <property type="entry name" value="HAMP"/>
    <property type="match status" value="1"/>
</dbReference>
<gene>
    <name evidence="12" type="ORF">HHL28_16905</name>
</gene>
<dbReference type="SUPFAM" id="SSF103190">
    <property type="entry name" value="Sensory domain-like"/>
    <property type="match status" value="1"/>
</dbReference>
<comment type="similarity">
    <text evidence="7">Belongs to the methyl-accepting chemotaxis (MCP) protein family.</text>
</comment>
<accession>A0A858RAL3</accession>
<dbReference type="KEGG" id="acru:HHL28_16905"/>
<protein>
    <recommendedName>
        <fullName evidence="14">Methyl-accepting chemotaxis protein</fullName>
    </recommendedName>
</protein>
<name>A0A858RAL3_9PROT</name>
<keyword evidence="5 9" id="KW-0472">Membrane</keyword>
<dbReference type="Gene3D" id="3.30.450.20">
    <property type="entry name" value="PAS domain"/>
    <property type="match status" value="1"/>
</dbReference>
<dbReference type="InterPro" id="IPR004089">
    <property type="entry name" value="MCPsignal_dom"/>
</dbReference>
<sequence length="656" mass="68460">MPRLTLSVAARLALLITGALVILTGAILATNAWLLASYQSELARDRQDSNMRVAWEVLGGYGSGFALKDGALFLGEIPLADFHEPVDMVKKLVGGTATIFVVKDGEATRIATNVLGKDGKRAVGTKLARNAAFEAVVTKGQPYRGEADILGTPFYTAYDPIKDGSGKVVGVLYTGIQKRVFSAAADHLQAMTLGFGAGAALLLGAAGWWLARRWVGRPVADVAGMLDRLAQGDTSVALADTGRKDEVGRMQRAAASLRGAVAEAFRLKQMVDTMPLNVMAADARDDFRITYANDATRGTLTRLADALHGPVGAVVGETIDLFHKDPARVRQLMSDPANLPWSAKIPLGPEVMDLRVSAVHDRDGSYIGPMLTWTMVTQQVRLASDFEANVKRVADTVAGAAREMRDAARAMAATADSTGRQSLAVSGAAAQAASNVETVAAAAEELAASVEEVGRQVAQSSRIAARAVEEAGATGETMRSLAEAAERIGQVVALINDIASQTNLLALNATIEAARAGEAGKGFAVVAGEVKALATQTSRATEEIRSQIEAMQARTGQSVGAIARIGSTIREVDEVSASIAAAVEQQASATREIARNVAEAARGTAEVTQTIGDVTRAAGEAGSAATQVQATADRLGSEADALTDAIEKFVKTLRAA</sequence>
<dbReference type="AlphaFoldDB" id="A0A858RAL3"/>
<dbReference type="PROSITE" id="PS50111">
    <property type="entry name" value="CHEMOTAXIS_TRANSDUC_2"/>
    <property type="match status" value="1"/>
</dbReference>
<evidence type="ECO:0000256" key="2">
    <source>
        <dbReference type="ARBA" id="ARBA00022475"/>
    </source>
</evidence>
<evidence type="ECO:0000256" key="8">
    <source>
        <dbReference type="PROSITE-ProRule" id="PRU00284"/>
    </source>
</evidence>
<dbReference type="PANTHER" id="PTHR32089:SF112">
    <property type="entry name" value="LYSOZYME-LIKE PROTEIN-RELATED"/>
    <property type="match status" value="1"/>
</dbReference>
<dbReference type="InterPro" id="IPR003660">
    <property type="entry name" value="HAMP_dom"/>
</dbReference>
<evidence type="ECO:0000256" key="7">
    <source>
        <dbReference type="ARBA" id="ARBA00029447"/>
    </source>
</evidence>
<feature type="transmembrane region" description="Helical" evidence="9">
    <location>
        <begin position="188"/>
        <end position="211"/>
    </location>
</feature>
<dbReference type="GO" id="GO:0007165">
    <property type="term" value="P:signal transduction"/>
    <property type="evidence" value="ECO:0007669"/>
    <property type="project" value="UniProtKB-KW"/>
</dbReference>
<dbReference type="SUPFAM" id="SSF158472">
    <property type="entry name" value="HAMP domain-like"/>
    <property type="match status" value="1"/>
</dbReference>
<evidence type="ECO:0000259" key="10">
    <source>
        <dbReference type="PROSITE" id="PS50111"/>
    </source>
</evidence>
<keyword evidence="2" id="KW-1003">Cell membrane</keyword>
<feature type="domain" description="HAMP" evidence="11">
    <location>
        <begin position="213"/>
        <end position="266"/>
    </location>
</feature>
<evidence type="ECO:0000256" key="5">
    <source>
        <dbReference type="ARBA" id="ARBA00023136"/>
    </source>
</evidence>
<dbReference type="SUPFAM" id="SSF58104">
    <property type="entry name" value="Methyl-accepting chemotaxis protein (MCP) signaling domain"/>
    <property type="match status" value="1"/>
</dbReference>
<dbReference type="Pfam" id="PF00015">
    <property type="entry name" value="MCPsignal"/>
    <property type="match status" value="1"/>
</dbReference>
<dbReference type="EMBL" id="CP051775">
    <property type="protein sequence ID" value="QJE74520.1"/>
    <property type="molecule type" value="Genomic_DNA"/>
</dbReference>
<dbReference type="PROSITE" id="PS50885">
    <property type="entry name" value="HAMP"/>
    <property type="match status" value="1"/>
</dbReference>
<dbReference type="PANTHER" id="PTHR32089">
    <property type="entry name" value="METHYL-ACCEPTING CHEMOTAXIS PROTEIN MCPB"/>
    <property type="match status" value="1"/>
</dbReference>
<keyword evidence="13" id="KW-1185">Reference proteome</keyword>
<evidence type="ECO:0000256" key="6">
    <source>
        <dbReference type="ARBA" id="ARBA00023224"/>
    </source>
</evidence>
<reference evidence="12" key="1">
    <citation type="submission" date="2020-04" db="EMBL/GenBank/DDBJ databases">
        <title>A desert anoxygenic phototrophic bacterium fixes CO2 using RubisCO under aerobic conditions.</title>
        <authorList>
            <person name="Tang K."/>
        </authorList>
    </citation>
    <scope>NUCLEOTIDE SEQUENCE [LARGE SCALE GENOMIC DNA]</scope>
    <source>
        <strain evidence="12">MIMtkB3</strain>
    </source>
</reference>
<evidence type="ECO:0000313" key="13">
    <source>
        <dbReference type="Proteomes" id="UP000501891"/>
    </source>
</evidence>
<dbReference type="InterPro" id="IPR033463">
    <property type="entry name" value="sCache_3"/>
</dbReference>
<dbReference type="GO" id="GO:0016020">
    <property type="term" value="C:membrane"/>
    <property type="evidence" value="ECO:0007669"/>
    <property type="project" value="InterPro"/>
</dbReference>
<feature type="domain" description="Methyl-accepting transducer" evidence="10">
    <location>
        <begin position="400"/>
        <end position="636"/>
    </location>
</feature>
<evidence type="ECO:0008006" key="14">
    <source>
        <dbReference type="Google" id="ProtNLM"/>
    </source>
</evidence>
<evidence type="ECO:0000256" key="9">
    <source>
        <dbReference type="SAM" id="Phobius"/>
    </source>
</evidence>
<evidence type="ECO:0000256" key="3">
    <source>
        <dbReference type="ARBA" id="ARBA00022692"/>
    </source>
</evidence>
<evidence type="ECO:0000313" key="12">
    <source>
        <dbReference type="EMBL" id="QJE74520.1"/>
    </source>
</evidence>
<comment type="subcellular location">
    <subcellularLocation>
        <location evidence="1">Cell membrane</location>
        <topology evidence="1">Multi-pass membrane protein</topology>
    </subcellularLocation>
</comment>
<keyword evidence="6 8" id="KW-0807">Transducer</keyword>
<dbReference type="InterPro" id="IPR029151">
    <property type="entry name" value="Sensor-like_sf"/>
</dbReference>
<keyword evidence="3 9" id="KW-0812">Transmembrane</keyword>
<evidence type="ECO:0000259" key="11">
    <source>
        <dbReference type="PROSITE" id="PS50885"/>
    </source>
</evidence>
<evidence type="ECO:0000256" key="1">
    <source>
        <dbReference type="ARBA" id="ARBA00004651"/>
    </source>
</evidence>
<feature type="transmembrane region" description="Helical" evidence="9">
    <location>
        <begin position="12"/>
        <end position="36"/>
    </location>
</feature>
<dbReference type="Gene3D" id="6.10.340.10">
    <property type="match status" value="1"/>
</dbReference>
<dbReference type="Pfam" id="PF17202">
    <property type="entry name" value="sCache_3_3"/>
    <property type="match status" value="1"/>
</dbReference>
<evidence type="ECO:0000256" key="4">
    <source>
        <dbReference type="ARBA" id="ARBA00022989"/>
    </source>
</evidence>